<proteinExistence type="predicted"/>
<dbReference type="NCBIfam" id="TIGR02609">
    <property type="entry name" value="doc_partner"/>
    <property type="match status" value="1"/>
</dbReference>
<name>A0AAQ1SMU6_LEPIR</name>
<evidence type="ECO:0000313" key="3">
    <source>
        <dbReference type="Proteomes" id="UP000234460"/>
    </source>
</evidence>
<sequence length="110" mass="12711">MNFKVHFFENFLNLILNKNACNTSSYYYYYNMDNSSVKKTIIRAIGNSAGATIPKALLEKYNFHEGDTVFLLETESGILLSPYDPDFEEAMDIYQKGSKKYRNALRELAK</sequence>
<evidence type="ECO:0000313" key="2">
    <source>
        <dbReference type="EMBL" id="SOR60619.1"/>
    </source>
</evidence>
<dbReference type="AlphaFoldDB" id="A0AAQ1SMU6"/>
<dbReference type="EMBL" id="OEJX01000011">
    <property type="protein sequence ID" value="SOR60619.1"/>
    <property type="molecule type" value="Genomic_DNA"/>
</dbReference>
<gene>
    <name evidence="2" type="ORF">LMANV2_190045</name>
</gene>
<feature type="domain" description="SpoVT-AbrB" evidence="1">
    <location>
        <begin position="43"/>
        <end position="88"/>
    </location>
</feature>
<dbReference type="SUPFAM" id="SSF89447">
    <property type="entry name" value="AbrB/MazE/MraZ-like"/>
    <property type="match status" value="1"/>
</dbReference>
<dbReference type="InterPro" id="IPR037914">
    <property type="entry name" value="SpoVT-AbrB_sf"/>
</dbReference>
<dbReference type="InterPro" id="IPR013432">
    <property type="entry name" value="Doc_partner"/>
</dbReference>
<dbReference type="Proteomes" id="UP000234460">
    <property type="component" value="Chromosome LMANV2"/>
</dbReference>
<dbReference type="SMART" id="SM00966">
    <property type="entry name" value="SpoVT_AbrB"/>
    <property type="match status" value="1"/>
</dbReference>
<dbReference type="Pfam" id="PF04014">
    <property type="entry name" value="MazE_antitoxin"/>
    <property type="match status" value="1"/>
</dbReference>
<protein>
    <submittedName>
        <fullName evidence="2">Addiction module antidote (Modular protein)</fullName>
    </submittedName>
</protein>
<dbReference type="GO" id="GO:0003677">
    <property type="term" value="F:DNA binding"/>
    <property type="evidence" value="ECO:0007669"/>
    <property type="project" value="InterPro"/>
</dbReference>
<evidence type="ECO:0000259" key="1">
    <source>
        <dbReference type="SMART" id="SM00966"/>
    </source>
</evidence>
<organism evidence="2 3">
    <name type="scientific">Leptospira interrogans serovar Manilae</name>
    <dbReference type="NCBI Taxonomy" id="214675"/>
    <lineage>
        <taxon>Bacteria</taxon>
        <taxon>Pseudomonadati</taxon>
        <taxon>Spirochaetota</taxon>
        <taxon>Spirochaetia</taxon>
        <taxon>Leptospirales</taxon>
        <taxon>Leptospiraceae</taxon>
        <taxon>Leptospira</taxon>
    </lineage>
</organism>
<dbReference type="Gene3D" id="2.10.260.10">
    <property type="match status" value="1"/>
</dbReference>
<reference evidence="2 3" key="1">
    <citation type="submission" date="2017-11" db="EMBL/GenBank/DDBJ databases">
        <authorList>
            <person name="Lechat P."/>
        </authorList>
    </citation>
    <scope>NUCLEOTIDE SEQUENCE [LARGE SCALE GENOMIC DNA]</scope>
    <source>
        <strain evidence="2">L495</strain>
    </source>
</reference>
<accession>A0AAQ1SMU6</accession>
<dbReference type="InterPro" id="IPR007159">
    <property type="entry name" value="SpoVT-AbrB_dom"/>
</dbReference>
<comment type="caution">
    <text evidence="2">The sequence shown here is derived from an EMBL/GenBank/DDBJ whole genome shotgun (WGS) entry which is preliminary data.</text>
</comment>